<evidence type="ECO:0000313" key="3">
    <source>
        <dbReference type="Proteomes" id="UP000177309"/>
    </source>
</evidence>
<feature type="transmembrane region" description="Helical" evidence="1">
    <location>
        <begin position="521"/>
        <end position="546"/>
    </location>
</feature>
<accession>A0A1F4TPV8</accession>
<feature type="transmembrane region" description="Helical" evidence="1">
    <location>
        <begin position="994"/>
        <end position="1023"/>
    </location>
</feature>
<dbReference type="Gene3D" id="1.20.1640.10">
    <property type="entry name" value="Multidrug efflux transporter AcrB transmembrane domain"/>
    <property type="match status" value="2"/>
</dbReference>
<dbReference type="Gene3D" id="3.30.70.1320">
    <property type="entry name" value="Multidrug efflux transporter AcrB pore domain like"/>
    <property type="match status" value="1"/>
</dbReference>
<keyword evidence="1" id="KW-0812">Transmembrane</keyword>
<feature type="transmembrane region" description="Helical" evidence="1">
    <location>
        <begin position="390"/>
        <end position="412"/>
    </location>
</feature>
<dbReference type="AlphaFoldDB" id="A0A1F4TPV8"/>
<keyword evidence="1" id="KW-0472">Membrane</keyword>
<feature type="transmembrane region" description="Helical" evidence="1">
    <location>
        <begin position="432"/>
        <end position="457"/>
    </location>
</feature>
<evidence type="ECO:0008006" key="4">
    <source>
        <dbReference type="Google" id="ProtNLM"/>
    </source>
</evidence>
<dbReference type="Pfam" id="PF00873">
    <property type="entry name" value="ACR_tran"/>
    <property type="match status" value="1"/>
</dbReference>
<dbReference type="SUPFAM" id="SSF82866">
    <property type="entry name" value="Multidrug efflux transporter AcrB transmembrane domain"/>
    <property type="match status" value="2"/>
</dbReference>
<dbReference type="Gene3D" id="3.30.2090.10">
    <property type="entry name" value="Multidrug efflux transporter AcrB TolC docking domain, DN and DC subdomains"/>
    <property type="match status" value="2"/>
</dbReference>
<dbReference type="SUPFAM" id="SSF82693">
    <property type="entry name" value="Multidrug efflux transporter AcrB pore domain, PN1, PN2, PC1 and PC2 subdomains"/>
    <property type="match status" value="3"/>
</dbReference>
<feature type="transmembrane region" description="Helical" evidence="1">
    <location>
        <begin position="463"/>
        <end position="489"/>
    </location>
</feature>
<dbReference type="Proteomes" id="UP000177309">
    <property type="component" value="Unassembled WGS sequence"/>
</dbReference>
<dbReference type="InterPro" id="IPR027463">
    <property type="entry name" value="AcrB_DN_DC_subdom"/>
</dbReference>
<dbReference type="GO" id="GO:0042910">
    <property type="term" value="F:xenobiotic transmembrane transporter activity"/>
    <property type="evidence" value="ECO:0007669"/>
    <property type="project" value="TreeGrafter"/>
</dbReference>
<dbReference type="SUPFAM" id="SSF82714">
    <property type="entry name" value="Multidrug efflux transporter AcrB TolC docking domain, DN and DC subdomains"/>
    <property type="match status" value="2"/>
</dbReference>
<dbReference type="EMBL" id="MEUI01000013">
    <property type="protein sequence ID" value="OGC34745.1"/>
    <property type="molecule type" value="Genomic_DNA"/>
</dbReference>
<reference evidence="2 3" key="1">
    <citation type="journal article" date="2016" name="Nat. Commun.">
        <title>Thousands of microbial genomes shed light on interconnected biogeochemical processes in an aquifer system.</title>
        <authorList>
            <person name="Anantharaman K."/>
            <person name="Brown C.T."/>
            <person name="Hug L.A."/>
            <person name="Sharon I."/>
            <person name="Castelle C.J."/>
            <person name="Probst A.J."/>
            <person name="Thomas B.C."/>
            <person name="Singh A."/>
            <person name="Wilkins M.J."/>
            <person name="Karaoz U."/>
            <person name="Brodie E.L."/>
            <person name="Williams K.H."/>
            <person name="Hubbard S.S."/>
            <person name="Banfield J.F."/>
        </authorList>
    </citation>
    <scope>NUCLEOTIDE SEQUENCE [LARGE SCALE GENOMIC DNA]</scope>
</reference>
<dbReference type="PANTHER" id="PTHR32063:SF33">
    <property type="entry name" value="RND SUPERFAMILY EFFLUX PUMP PERMEASE COMPONENT"/>
    <property type="match status" value="1"/>
</dbReference>
<name>A0A1F4TPV8_UNCSA</name>
<dbReference type="Gene3D" id="3.30.70.1440">
    <property type="entry name" value="Multidrug efflux transporter AcrB pore domain"/>
    <property type="match status" value="1"/>
</dbReference>
<organism evidence="2 3">
    <name type="scientific">candidate division WOR-1 bacterium RIFOXYC2_FULL_41_25</name>
    <dbReference type="NCBI Taxonomy" id="1802586"/>
    <lineage>
        <taxon>Bacteria</taxon>
        <taxon>Bacillati</taxon>
        <taxon>Saganbacteria</taxon>
    </lineage>
</organism>
<feature type="transmembrane region" description="Helical" evidence="1">
    <location>
        <begin position="863"/>
        <end position="882"/>
    </location>
</feature>
<proteinExistence type="predicted"/>
<feature type="transmembrane region" description="Helical" evidence="1">
    <location>
        <begin position="359"/>
        <end position="378"/>
    </location>
</feature>
<feature type="transmembrane region" description="Helical" evidence="1">
    <location>
        <begin position="332"/>
        <end position="354"/>
    </location>
</feature>
<gene>
    <name evidence="2" type="ORF">A2462_03395</name>
</gene>
<sequence length="1037" mass="115631">MRNLFKYFIEHPKLVNLFLVLVIIMGSLSFINLKRDSIPNVDFKMMFVSTIYPGAAPEDVEINVTIPIEEQIQRVTGIKDLQSFSTENISTIFIEIDPDAKDVEEVKRDIYKAVDRVANLPPQVKDKPLVIELKSEVFPVFEIAVSGNGNTSELNLRKYVDILDKKIRLLAGVSGTKLVGYRKREIRVEVDPQKLEDQYVSLAEAMAAIKATNVRLSGGTIQSLAAKKKVITLSQFDNPLEVKEVIVRSAFSGQRLIIKDLAKVSDSFEDESRLIKTNGNKCINIVVDKKATADAVKVAGSVSQLLKKFNQDLPQGIKAQVVKDYSVYVKTMLSVVISNALFGFFLVVICLMIFLDIRVAFWTAMGIPFSLLVAFYFMPIYDVAVTTQALLAFVIVLGMLVDDAIVVAEHIFSYREEGLDAVEASLRGVSEVFWPVCATVATTIAAFLPILLMGGIWGDFIRAIPIVITVTLLASLFEAAFILPAHLAGTKLKQKGKPKLLVFLENWYRRNLIRVLKKKNLFIGLFILIFIFCTAVILPKLGFVLFPSSDNDVVQIKIETPKGTPLYETEHRVTEIEKIITATVPENILASYVTTIGEKGTDMWDTVSGMTQDHWARIAVNLIPAQKRKISAKNLAQQLQVKLEKLKQSDKFTDVAVIALRGGPPSGSPIDLTFIGNNDEIRTNLADELVTFLKNTDGVYDLDRNDEKGLKELNIKLNYNLMSDLGITALDVAQVVRAAIAGTVVTSIRKEGEEIDFRVMLAEPYRNNPEYIKELTIPNRFGKLISLGSFIRFEEKISALGIPHMQGDRSVKITAEIDQKKLNSKEFNLVLKNKFAPLALKYPGFRLEFGGEEKIANDSLSRFFRSMIIALVVIYIILVVLFNSFTEPMIVMTAIPFGLVGVILAFALHREPLSFLALIGILGLSGVVVNNSLVMLEFLNNEEERVCDQGEKLTLEHIADAAKLRFRPIILTTVTTVAGIIPSLYGFLGGRVDFLFPLLLALSWGLLFSTFITLFLIPCFYLVEKDVTCWLSSKLKK</sequence>
<keyword evidence="1" id="KW-1133">Transmembrane helix</keyword>
<feature type="transmembrane region" description="Helical" evidence="1">
    <location>
        <begin position="915"/>
        <end position="936"/>
    </location>
</feature>
<protein>
    <recommendedName>
        <fullName evidence="4">Acriflavin resistance protein</fullName>
    </recommendedName>
</protein>
<dbReference type="Gene3D" id="3.30.70.1430">
    <property type="entry name" value="Multidrug efflux transporter AcrB pore domain"/>
    <property type="match status" value="2"/>
</dbReference>
<evidence type="ECO:0000313" key="2">
    <source>
        <dbReference type="EMBL" id="OGC34745.1"/>
    </source>
</evidence>
<evidence type="ECO:0000256" key="1">
    <source>
        <dbReference type="SAM" id="Phobius"/>
    </source>
</evidence>
<dbReference type="PANTHER" id="PTHR32063">
    <property type="match status" value="1"/>
</dbReference>
<feature type="transmembrane region" description="Helical" evidence="1">
    <location>
        <begin position="889"/>
        <end position="909"/>
    </location>
</feature>
<comment type="caution">
    <text evidence="2">The sequence shown here is derived from an EMBL/GenBank/DDBJ whole genome shotgun (WGS) entry which is preliminary data.</text>
</comment>
<dbReference type="PRINTS" id="PR00702">
    <property type="entry name" value="ACRIFLAVINRP"/>
</dbReference>
<dbReference type="InterPro" id="IPR001036">
    <property type="entry name" value="Acrflvin-R"/>
</dbReference>
<feature type="transmembrane region" description="Helical" evidence="1">
    <location>
        <begin position="14"/>
        <end position="33"/>
    </location>
</feature>
<feature type="transmembrane region" description="Helical" evidence="1">
    <location>
        <begin position="969"/>
        <end position="988"/>
    </location>
</feature>
<dbReference type="GO" id="GO:0005886">
    <property type="term" value="C:plasma membrane"/>
    <property type="evidence" value="ECO:0007669"/>
    <property type="project" value="TreeGrafter"/>
</dbReference>